<dbReference type="Pfam" id="PF00072">
    <property type="entry name" value="Response_reg"/>
    <property type="match status" value="1"/>
</dbReference>
<dbReference type="GO" id="GO:0005886">
    <property type="term" value="C:plasma membrane"/>
    <property type="evidence" value="ECO:0007669"/>
    <property type="project" value="TreeGrafter"/>
</dbReference>
<dbReference type="FunFam" id="3.30.565.10:FF:000010">
    <property type="entry name" value="Sensor histidine kinase RcsC"/>
    <property type="match status" value="1"/>
</dbReference>
<dbReference type="Gene3D" id="3.30.565.10">
    <property type="entry name" value="Histidine kinase-like ATPase, C-terminal domain"/>
    <property type="match status" value="1"/>
</dbReference>
<evidence type="ECO:0000259" key="13">
    <source>
        <dbReference type="PROSITE" id="PS50109"/>
    </source>
</evidence>
<keyword evidence="5" id="KW-0732">Signal</keyword>
<reference evidence="15 16" key="1">
    <citation type="submission" date="2018-01" db="EMBL/GenBank/DDBJ databases">
        <title>The draft genome of an aniline degradation strain ANB-1.</title>
        <authorList>
            <person name="Zhang L."/>
            <person name="Jiang J."/>
        </authorList>
    </citation>
    <scope>NUCLEOTIDE SEQUENCE [LARGE SCALE GENOMIC DNA]</scope>
    <source>
        <strain evidence="15 16">ANB-1</strain>
    </source>
</reference>
<feature type="domain" description="Histidine kinase" evidence="13">
    <location>
        <begin position="235"/>
        <end position="459"/>
    </location>
</feature>
<comment type="function">
    <text evidence="9">Member of the two-component regulatory system BvgS/BvgA. Phosphorylates BvgA via a four-step phosphorelay in response to environmental signals.</text>
</comment>
<keyword evidence="16" id="KW-1185">Reference proteome</keyword>
<dbReference type="InterPro" id="IPR011006">
    <property type="entry name" value="CheY-like_superfamily"/>
</dbReference>
<evidence type="ECO:0000256" key="1">
    <source>
        <dbReference type="ARBA" id="ARBA00000085"/>
    </source>
</evidence>
<keyword evidence="7" id="KW-0902">Two-component regulatory system</keyword>
<dbReference type="InterPro" id="IPR003594">
    <property type="entry name" value="HATPase_dom"/>
</dbReference>
<evidence type="ECO:0000256" key="11">
    <source>
        <dbReference type="PROSITE-ProRule" id="PRU00169"/>
    </source>
</evidence>
<dbReference type="PRINTS" id="PR00344">
    <property type="entry name" value="BCTRLSENSOR"/>
</dbReference>
<dbReference type="InterPro" id="IPR000014">
    <property type="entry name" value="PAS"/>
</dbReference>
<dbReference type="SUPFAM" id="SSF55874">
    <property type="entry name" value="ATPase domain of HSP90 chaperone/DNA topoisomerase II/histidine kinase"/>
    <property type="match status" value="1"/>
</dbReference>
<dbReference type="InterPro" id="IPR013656">
    <property type="entry name" value="PAS_4"/>
</dbReference>
<dbReference type="CDD" id="cd17546">
    <property type="entry name" value="REC_hyHK_CKI1_RcsC-like"/>
    <property type="match status" value="1"/>
</dbReference>
<dbReference type="CDD" id="cd00082">
    <property type="entry name" value="HisKA"/>
    <property type="match status" value="1"/>
</dbReference>
<feature type="modified residue" description="4-aspartylphosphate" evidence="11">
    <location>
        <position position="533"/>
    </location>
</feature>
<sequence length="624" mass="67469">MDPASLLRPCHPPSCVRSRLSRSTTSRAAMAFGGAVAAFPGFTEPMTALWLELTSLVCVTGFVAALVVLILLVRKSRQHLRSETRLKDLLAFQTAVLDAIPDPIVLRDKDLNLLACNSAYEKLLQRSRGALRNTSVDRALQMLVCDVELAQIEKDYREVMATGVALSKDREFHVHGREMTVRHWMEPLRNARGAVTGVVGGWMDITHRQRVLKELAVAKDRAEGADRAKTTFLASVSHEIRTPMNAIMGVLELTLSHPGLPSQDRRQLSTAYDASKSLLSLIDDLLDLSKMEAGKFQLSPRPTALVELVEEVVNVFRPIAEGKGLELVLEVDMPEGGAGAYHVDPLRLKQVLNNFVSNAIRFTRRGTVRVFVGADVREGDLQWISLKVVDTGVGIPAQAIESLLQPFVQVAETLPASDRGTGLGLSICDRLVRKMGGAIAIESELGVGTSISARLPLREAPAQPASPARIAAFEPVAPACVPLNVLVVDDQPSNVLLLQRQLQKLGHRVCCARNGAQALEMLGEQRFDVVVCDCAMPVMDGYTFARILRQRGDASAALPILGYTAGAHEAEVERARAAGMDRILIKPVNLSSLGRAIDEVAHRSARGQADSVGAGVCSNAGLGD</sequence>
<dbReference type="SMART" id="SM00091">
    <property type="entry name" value="PAS"/>
    <property type="match status" value="1"/>
</dbReference>
<dbReference type="InterPro" id="IPR004358">
    <property type="entry name" value="Sig_transdc_His_kin-like_C"/>
</dbReference>
<dbReference type="SUPFAM" id="SSF52172">
    <property type="entry name" value="CheY-like"/>
    <property type="match status" value="1"/>
</dbReference>
<evidence type="ECO:0000256" key="4">
    <source>
        <dbReference type="ARBA" id="ARBA00022679"/>
    </source>
</evidence>
<dbReference type="PANTHER" id="PTHR43047">
    <property type="entry name" value="TWO-COMPONENT HISTIDINE PROTEIN KINASE"/>
    <property type="match status" value="1"/>
</dbReference>
<keyword evidence="12" id="KW-0812">Transmembrane</keyword>
<organism evidence="15 16">
    <name type="scientific">Achromobacter pulmonis</name>
    <dbReference type="NCBI Taxonomy" id="1389932"/>
    <lineage>
        <taxon>Bacteria</taxon>
        <taxon>Pseudomonadati</taxon>
        <taxon>Pseudomonadota</taxon>
        <taxon>Betaproteobacteria</taxon>
        <taxon>Burkholderiales</taxon>
        <taxon>Alcaligenaceae</taxon>
        <taxon>Achromobacter</taxon>
    </lineage>
</organism>
<dbReference type="InterPro" id="IPR001789">
    <property type="entry name" value="Sig_transdc_resp-reg_receiver"/>
</dbReference>
<dbReference type="EMBL" id="POQS01000002">
    <property type="protein sequence ID" value="PND34509.1"/>
    <property type="molecule type" value="Genomic_DNA"/>
</dbReference>
<accession>A0A2N8KM32</accession>
<keyword evidence="12" id="KW-0472">Membrane</keyword>
<dbReference type="InterPro" id="IPR035965">
    <property type="entry name" value="PAS-like_dom_sf"/>
</dbReference>
<dbReference type="Gene3D" id="3.40.50.2300">
    <property type="match status" value="1"/>
</dbReference>
<evidence type="ECO:0000259" key="14">
    <source>
        <dbReference type="PROSITE" id="PS50110"/>
    </source>
</evidence>
<evidence type="ECO:0000313" key="16">
    <source>
        <dbReference type="Proteomes" id="UP000235994"/>
    </source>
</evidence>
<dbReference type="SMART" id="SM00387">
    <property type="entry name" value="HATPase_c"/>
    <property type="match status" value="1"/>
</dbReference>
<dbReference type="Pfam" id="PF08448">
    <property type="entry name" value="PAS_4"/>
    <property type="match status" value="1"/>
</dbReference>
<dbReference type="PANTHER" id="PTHR43047:SF72">
    <property type="entry name" value="OSMOSENSING HISTIDINE PROTEIN KINASE SLN1"/>
    <property type="match status" value="1"/>
</dbReference>
<protein>
    <recommendedName>
        <fullName evidence="10">Virulence sensor protein BvgS</fullName>
        <ecNumber evidence="2">2.7.13.3</ecNumber>
    </recommendedName>
</protein>
<gene>
    <name evidence="15" type="ORF">C1I89_09960</name>
</gene>
<evidence type="ECO:0000256" key="9">
    <source>
        <dbReference type="ARBA" id="ARBA00058004"/>
    </source>
</evidence>
<feature type="transmembrane region" description="Helical" evidence="12">
    <location>
        <begin position="49"/>
        <end position="73"/>
    </location>
</feature>
<name>A0A2N8KM32_9BURK</name>
<dbReference type="InterPro" id="IPR036097">
    <property type="entry name" value="HisK_dim/P_sf"/>
</dbReference>
<dbReference type="InterPro" id="IPR003661">
    <property type="entry name" value="HisK_dim/P_dom"/>
</dbReference>
<dbReference type="PROSITE" id="PS50110">
    <property type="entry name" value="RESPONSE_REGULATORY"/>
    <property type="match status" value="1"/>
</dbReference>
<dbReference type="SUPFAM" id="SSF47384">
    <property type="entry name" value="Homodimeric domain of signal transducing histidine kinase"/>
    <property type="match status" value="1"/>
</dbReference>
<dbReference type="SMART" id="SM00448">
    <property type="entry name" value="REC"/>
    <property type="match status" value="1"/>
</dbReference>
<comment type="caution">
    <text evidence="15">The sequence shown here is derived from an EMBL/GenBank/DDBJ whole genome shotgun (WGS) entry which is preliminary data.</text>
</comment>
<evidence type="ECO:0000256" key="8">
    <source>
        <dbReference type="ARBA" id="ARBA00023026"/>
    </source>
</evidence>
<proteinExistence type="predicted"/>
<dbReference type="InterPro" id="IPR036890">
    <property type="entry name" value="HATPase_C_sf"/>
</dbReference>
<dbReference type="Pfam" id="PF02518">
    <property type="entry name" value="HATPase_c"/>
    <property type="match status" value="1"/>
</dbReference>
<dbReference type="SMART" id="SM00388">
    <property type="entry name" value="HisKA"/>
    <property type="match status" value="1"/>
</dbReference>
<feature type="domain" description="Response regulatory" evidence="14">
    <location>
        <begin position="484"/>
        <end position="601"/>
    </location>
</feature>
<dbReference type="Pfam" id="PF00512">
    <property type="entry name" value="HisKA"/>
    <property type="match status" value="1"/>
</dbReference>
<evidence type="ECO:0000256" key="7">
    <source>
        <dbReference type="ARBA" id="ARBA00023012"/>
    </source>
</evidence>
<evidence type="ECO:0000256" key="10">
    <source>
        <dbReference type="ARBA" id="ARBA00070152"/>
    </source>
</evidence>
<keyword evidence="12" id="KW-1133">Transmembrane helix</keyword>
<dbReference type="InterPro" id="IPR005467">
    <property type="entry name" value="His_kinase_dom"/>
</dbReference>
<evidence type="ECO:0000256" key="6">
    <source>
        <dbReference type="ARBA" id="ARBA00022777"/>
    </source>
</evidence>
<evidence type="ECO:0000256" key="12">
    <source>
        <dbReference type="SAM" id="Phobius"/>
    </source>
</evidence>
<evidence type="ECO:0000256" key="5">
    <source>
        <dbReference type="ARBA" id="ARBA00022729"/>
    </source>
</evidence>
<dbReference type="SUPFAM" id="SSF55785">
    <property type="entry name" value="PYP-like sensor domain (PAS domain)"/>
    <property type="match status" value="1"/>
</dbReference>
<evidence type="ECO:0000256" key="3">
    <source>
        <dbReference type="ARBA" id="ARBA00022553"/>
    </source>
</evidence>
<evidence type="ECO:0000256" key="2">
    <source>
        <dbReference type="ARBA" id="ARBA00012438"/>
    </source>
</evidence>
<dbReference type="Proteomes" id="UP000235994">
    <property type="component" value="Unassembled WGS sequence"/>
</dbReference>
<dbReference type="EC" id="2.7.13.3" evidence="2"/>
<dbReference type="Gene3D" id="3.30.450.20">
    <property type="entry name" value="PAS domain"/>
    <property type="match status" value="1"/>
</dbReference>
<keyword evidence="3 11" id="KW-0597">Phosphoprotein</keyword>
<dbReference type="GO" id="GO:0009927">
    <property type="term" value="F:histidine phosphotransfer kinase activity"/>
    <property type="evidence" value="ECO:0007669"/>
    <property type="project" value="TreeGrafter"/>
</dbReference>
<dbReference type="Gene3D" id="1.10.287.130">
    <property type="match status" value="1"/>
</dbReference>
<keyword evidence="6 15" id="KW-0418">Kinase</keyword>
<dbReference type="GO" id="GO:0000155">
    <property type="term" value="F:phosphorelay sensor kinase activity"/>
    <property type="evidence" value="ECO:0007669"/>
    <property type="project" value="InterPro"/>
</dbReference>
<comment type="catalytic activity">
    <reaction evidence="1">
        <text>ATP + protein L-histidine = ADP + protein N-phospho-L-histidine.</text>
        <dbReference type="EC" id="2.7.13.3"/>
    </reaction>
</comment>
<keyword evidence="4" id="KW-0808">Transferase</keyword>
<dbReference type="CDD" id="cd00130">
    <property type="entry name" value="PAS"/>
    <property type="match status" value="1"/>
</dbReference>
<evidence type="ECO:0000313" key="15">
    <source>
        <dbReference type="EMBL" id="PND34509.1"/>
    </source>
</evidence>
<dbReference type="AlphaFoldDB" id="A0A2N8KM32"/>
<dbReference type="CDD" id="cd16922">
    <property type="entry name" value="HATPase_EvgS-ArcB-TorS-like"/>
    <property type="match status" value="1"/>
</dbReference>
<keyword evidence="8" id="KW-0843">Virulence</keyword>
<dbReference type="PROSITE" id="PS50109">
    <property type="entry name" value="HIS_KIN"/>
    <property type="match status" value="1"/>
</dbReference>